<dbReference type="Proteomes" id="UP001346149">
    <property type="component" value="Unassembled WGS sequence"/>
</dbReference>
<protein>
    <recommendedName>
        <fullName evidence="8">EamA domain-containing protein</fullName>
    </recommendedName>
</protein>
<evidence type="ECO:0000259" key="8">
    <source>
        <dbReference type="Pfam" id="PF00892"/>
    </source>
</evidence>
<feature type="transmembrane region" description="Helical" evidence="7">
    <location>
        <begin position="363"/>
        <end position="381"/>
    </location>
</feature>
<proteinExistence type="inferred from homology"/>
<evidence type="ECO:0000256" key="4">
    <source>
        <dbReference type="ARBA" id="ARBA00022692"/>
    </source>
</evidence>
<dbReference type="InterPro" id="IPR000620">
    <property type="entry name" value="EamA_dom"/>
</dbReference>
<evidence type="ECO:0000313" key="9">
    <source>
        <dbReference type="EMBL" id="KAK4767544.1"/>
    </source>
</evidence>
<evidence type="ECO:0000313" key="10">
    <source>
        <dbReference type="Proteomes" id="UP001346149"/>
    </source>
</evidence>
<organism evidence="9 10">
    <name type="scientific">Trapa natans</name>
    <name type="common">Water chestnut</name>
    <dbReference type="NCBI Taxonomy" id="22666"/>
    <lineage>
        <taxon>Eukaryota</taxon>
        <taxon>Viridiplantae</taxon>
        <taxon>Streptophyta</taxon>
        <taxon>Embryophyta</taxon>
        <taxon>Tracheophyta</taxon>
        <taxon>Spermatophyta</taxon>
        <taxon>Magnoliopsida</taxon>
        <taxon>eudicotyledons</taxon>
        <taxon>Gunneridae</taxon>
        <taxon>Pentapetalae</taxon>
        <taxon>rosids</taxon>
        <taxon>malvids</taxon>
        <taxon>Myrtales</taxon>
        <taxon>Lythraceae</taxon>
        <taxon>Trapa</taxon>
    </lineage>
</organism>
<keyword evidence="6 7" id="KW-0472">Membrane</keyword>
<sequence length="453" mass="49284">MAYSKMQSLRGSSEVAWAAPSCSFSTSFLFLRPRVKGPRSVALFFDSSTLSSLCSYSSPSEGDPGCLFGQRSVEKPISVDGLYRVVGKGASFVGVEMKRPLDGKVSKILSKRKGPLWRKMPLMSNKIKSIIWLNVITVIYASDISVVKEVETVMDPAAFAAIRFAVSAIPFLPFVFRVREDAKIRNAGLEALGLLTSDAGRASVISLFTVIVVPLLDGMLGAVVPAHTWLGVLISVIGVAMLECSGSPPNVGDLLNFLSAIFFGIHMLRTEHISRCTKKENLLALLGYEISVVAVLSTFWYLIGGWIDGVPDFDPSSWTLTDIWDWIIAFPWIPALYTGVISTGFCSWVEVAAMHEVTAIETAIIYGLEPVWGAAFAWFLLGERWGTMGWTGAALVLGGSLAVQILWSSPCDEEVENRKTNSGIRIPSAMDKQKLKNGPSVSPVIIRSRKGCE</sequence>
<evidence type="ECO:0000256" key="1">
    <source>
        <dbReference type="ARBA" id="ARBA00004651"/>
    </source>
</evidence>
<feature type="transmembrane region" description="Helical" evidence="7">
    <location>
        <begin position="323"/>
        <end position="351"/>
    </location>
</feature>
<feature type="transmembrane region" description="Helical" evidence="7">
    <location>
        <begin position="387"/>
        <end position="407"/>
    </location>
</feature>
<keyword evidence="3" id="KW-1003">Cell membrane</keyword>
<feature type="transmembrane region" description="Helical" evidence="7">
    <location>
        <begin position="282"/>
        <end position="303"/>
    </location>
</feature>
<keyword evidence="4 7" id="KW-0812">Transmembrane</keyword>
<dbReference type="InterPro" id="IPR037185">
    <property type="entry name" value="EmrE-like"/>
</dbReference>
<name>A0AAN7KHR4_TRANT</name>
<evidence type="ECO:0000256" key="7">
    <source>
        <dbReference type="SAM" id="Phobius"/>
    </source>
</evidence>
<dbReference type="InterPro" id="IPR051258">
    <property type="entry name" value="Diverse_Substrate_Transporter"/>
</dbReference>
<evidence type="ECO:0000256" key="6">
    <source>
        <dbReference type="ARBA" id="ARBA00023136"/>
    </source>
</evidence>
<dbReference type="EMBL" id="JAXQNO010000022">
    <property type="protein sequence ID" value="KAK4767544.1"/>
    <property type="molecule type" value="Genomic_DNA"/>
</dbReference>
<dbReference type="PANTHER" id="PTHR42920">
    <property type="entry name" value="OS03G0707200 PROTEIN-RELATED"/>
    <property type="match status" value="1"/>
</dbReference>
<evidence type="ECO:0000256" key="3">
    <source>
        <dbReference type="ARBA" id="ARBA00022475"/>
    </source>
</evidence>
<feature type="transmembrane region" description="Helical" evidence="7">
    <location>
        <begin position="158"/>
        <end position="176"/>
    </location>
</feature>
<feature type="transmembrane region" description="Helical" evidence="7">
    <location>
        <begin position="254"/>
        <end position="270"/>
    </location>
</feature>
<dbReference type="AlphaFoldDB" id="A0AAN7KHR4"/>
<dbReference type="PANTHER" id="PTHR42920:SF10">
    <property type="entry name" value="EAMA DOMAIN-CONTAINING PROTEIN"/>
    <property type="match status" value="1"/>
</dbReference>
<evidence type="ECO:0000256" key="5">
    <source>
        <dbReference type="ARBA" id="ARBA00022989"/>
    </source>
</evidence>
<dbReference type="SUPFAM" id="SSF103481">
    <property type="entry name" value="Multidrug resistance efflux transporter EmrE"/>
    <property type="match status" value="1"/>
</dbReference>
<accession>A0AAN7KHR4</accession>
<comment type="caution">
    <text evidence="9">The sequence shown here is derived from an EMBL/GenBank/DDBJ whole genome shotgun (WGS) entry which is preliminary data.</text>
</comment>
<evidence type="ECO:0000256" key="2">
    <source>
        <dbReference type="ARBA" id="ARBA00007635"/>
    </source>
</evidence>
<keyword evidence="10" id="KW-1185">Reference proteome</keyword>
<gene>
    <name evidence="9" type="ORF">SAY86_015294</name>
</gene>
<feature type="domain" description="EamA" evidence="8">
    <location>
        <begin position="252"/>
        <end position="401"/>
    </location>
</feature>
<keyword evidence="5 7" id="KW-1133">Transmembrane helix</keyword>
<comment type="subcellular location">
    <subcellularLocation>
        <location evidence="1">Cell membrane</location>
        <topology evidence="1">Multi-pass membrane protein</topology>
    </subcellularLocation>
</comment>
<dbReference type="Pfam" id="PF00892">
    <property type="entry name" value="EamA"/>
    <property type="match status" value="1"/>
</dbReference>
<dbReference type="GO" id="GO:0005886">
    <property type="term" value="C:plasma membrane"/>
    <property type="evidence" value="ECO:0007669"/>
    <property type="project" value="UniProtKB-SubCell"/>
</dbReference>
<reference evidence="9 10" key="1">
    <citation type="journal article" date="2023" name="Hortic Res">
        <title>Pangenome of water caltrop reveals structural variations and asymmetric subgenome divergence after allopolyploidization.</title>
        <authorList>
            <person name="Zhang X."/>
            <person name="Chen Y."/>
            <person name="Wang L."/>
            <person name="Yuan Y."/>
            <person name="Fang M."/>
            <person name="Shi L."/>
            <person name="Lu R."/>
            <person name="Comes H.P."/>
            <person name="Ma Y."/>
            <person name="Chen Y."/>
            <person name="Huang G."/>
            <person name="Zhou Y."/>
            <person name="Zheng Z."/>
            <person name="Qiu Y."/>
        </authorList>
    </citation>
    <scope>NUCLEOTIDE SEQUENCE [LARGE SCALE GENOMIC DNA]</scope>
    <source>
        <strain evidence="9">F231</strain>
    </source>
</reference>
<feature type="transmembrane region" description="Helical" evidence="7">
    <location>
        <begin position="129"/>
        <end position="146"/>
    </location>
</feature>
<comment type="similarity">
    <text evidence="2">Belongs to the drug/metabolite transporter (DMT) superfamily. Plant drug/metabolite exporter (P-DME) (TC 2.A.7.4) family.</text>
</comment>